<dbReference type="InterPro" id="IPR027444">
    <property type="entry name" value="H-NS_C_dom"/>
</dbReference>
<reference evidence="3" key="1">
    <citation type="submission" date="2021-01" db="EMBL/GenBank/DDBJ databases">
        <title>Genome sequence of strain Noviherbaspirillum sp. DKR-6.</title>
        <authorList>
            <person name="Chaudhary D.K."/>
        </authorList>
    </citation>
    <scope>NUCLEOTIDE SEQUENCE</scope>
    <source>
        <strain evidence="3">DKR-6</strain>
    </source>
</reference>
<evidence type="ECO:0000259" key="2">
    <source>
        <dbReference type="SMART" id="SM00528"/>
    </source>
</evidence>
<dbReference type="Gene3D" id="3.30.160.510">
    <property type="entry name" value="Histone-like nucleoid-structuring protein H-NS"/>
    <property type="match status" value="1"/>
</dbReference>
<dbReference type="SUPFAM" id="SSF81273">
    <property type="entry name" value="H-NS histone-like proteins"/>
    <property type="match status" value="1"/>
</dbReference>
<protein>
    <submittedName>
        <fullName evidence="3">H-NS histone family protein</fullName>
    </submittedName>
</protein>
<evidence type="ECO:0000313" key="3">
    <source>
        <dbReference type="EMBL" id="MBK4738486.1"/>
    </source>
</evidence>
<dbReference type="Pfam" id="PF00816">
    <property type="entry name" value="Histone_HNS"/>
    <property type="match status" value="1"/>
</dbReference>
<dbReference type="GO" id="GO:0003677">
    <property type="term" value="F:DNA binding"/>
    <property type="evidence" value="ECO:0007669"/>
    <property type="project" value="InterPro"/>
</dbReference>
<keyword evidence="4" id="KW-1185">Reference proteome</keyword>
<sequence>MISNLQSARALILADLNHARKVLDLWAHQVHVLEKALEQIDTVGNSRKALSEEYKGGRNGAPRLMAAEATGIAKKGRKRKEGSVTASTGKKRTARVHEDKTSDAGSESVQEAKAGKGKKANTGMSRSRKTSRVAAKYKDPLSDKTWSGRGRRPAWFTGAPEQYLISSSSTQHEAGNTSSTVH</sequence>
<comment type="caution">
    <text evidence="3">The sequence shown here is derived from an EMBL/GenBank/DDBJ whole genome shotgun (WGS) entry which is preliminary data.</text>
</comment>
<dbReference type="Proteomes" id="UP000622890">
    <property type="component" value="Unassembled WGS sequence"/>
</dbReference>
<dbReference type="RefSeq" id="WP_200597757.1">
    <property type="nucleotide sequence ID" value="NZ_JAEPBG010000022.1"/>
</dbReference>
<gene>
    <name evidence="3" type="ORF">JJB74_28035</name>
</gene>
<name>A0A934T0K7_9BURK</name>
<feature type="region of interest" description="Disordered" evidence="1">
    <location>
        <begin position="71"/>
        <end position="154"/>
    </location>
</feature>
<proteinExistence type="predicted"/>
<dbReference type="AlphaFoldDB" id="A0A934T0K7"/>
<organism evidence="3 4">
    <name type="scientific">Noviherbaspirillum pedocola</name>
    <dbReference type="NCBI Taxonomy" id="2801341"/>
    <lineage>
        <taxon>Bacteria</taxon>
        <taxon>Pseudomonadati</taxon>
        <taxon>Pseudomonadota</taxon>
        <taxon>Betaproteobacteria</taxon>
        <taxon>Burkholderiales</taxon>
        <taxon>Oxalobacteraceae</taxon>
        <taxon>Noviherbaspirillum</taxon>
    </lineage>
</organism>
<accession>A0A934T0K7</accession>
<dbReference type="SMART" id="SM00528">
    <property type="entry name" value="HNS"/>
    <property type="match status" value="1"/>
</dbReference>
<dbReference type="EMBL" id="JAEPBG010000022">
    <property type="protein sequence ID" value="MBK4738486.1"/>
    <property type="molecule type" value="Genomic_DNA"/>
</dbReference>
<feature type="domain" description="DNA-binding protein H-NS-like C-terminal" evidence="2">
    <location>
        <begin position="127"/>
        <end position="165"/>
    </location>
</feature>
<evidence type="ECO:0000313" key="4">
    <source>
        <dbReference type="Proteomes" id="UP000622890"/>
    </source>
</evidence>
<evidence type="ECO:0000256" key="1">
    <source>
        <dbReference type="SAM" id="MobiDB-lite"/>
    </source>
</evidence>